<keyword evidence="2" id="KW-1185">Reference proteome</keyword>
<protein>
    <submittedName>
        <fullName evidence="1">Uncharacterized protein</fullName>
    </submittedName>
</protein>
<reference evidence="2" key="1">
    <citation type="journal article" date="2024" name="Proc. Natl. Acad. Sci. U.S.A.">
        <title>Extraordinary preservation of gene collinearity over three hundred million years revealed in homosporous lycophytes.</title>
        <authorList>
            <person name="Li C."/>
            <person name="Wickell D."/>
            <person name="Kuo L.Y."/>
            <person name="Chen X."/>
            <person name="Nie B."/>
            <person name="Liao X."/>
            <person name="Peng D."/>
            <person name="Ji J."/>
            <person name="Jenkins J."/>
            <person name="Williams M."/>
            <person name="Shu S."/>
            <person name="Plott C."/>
            <person name="Barry K."/>
            <person name="Rajasekar S."/>
            <person name="Grimwood J."/>
            <person name="Han X."/>
            <person name="Sun S."/>
            <person name="Hou Z."/>
            <person name="He W."/>
            <person name="Dai G."/>
            <person name="Sun C."/>
            <person name="Schmutz J."/>
            <person name="Leebens-Mack J.H."/>
            <person name="Li F.W."/>
            <person name="Wang L."/>
        </authorList>
    </citation>
    <scope>NUCLEOTIDE SEQUENCE [LARGE SCALE GENOMIC DNA]</scope>
    <source>
        <strain evidence="2">cv. PW_Plant_1</strain>
    </source>
</reference>
<evidence type="ECO:0000313" key="1">
    <source>
        <dbReference type="EMBL" id="KAJ7548755.1"/>
    </source>
</evidence>
<dbReference type="Proteomes" id="UP001162992">
    <property type="component" value="Chromosome 7"/>
</dbReference>
<comment type="caution">
    <text evidence="1">The sequence shown here is derived from an EMBL/GenBank/DDBJ whole genome shotgun (WGS) entry which is preliminary data.</text>
</comment>
<gene>
    <name evidence="1" type="ORF">O6H91_07G025600</name>
</gene>
<dbReference type="EMBL" id="CM055098">
    <property type="protein sequence ID" value="KAJ7548755.1"/>
    <property type="molecule type" value="Genomic_DNA"/>
</dbReference>
<organism evidence="1 2">
    <name type="scientific">Diphasiastrum complanatum</name>
    <name type="common">Issler's clubmoss</name>
    <name type="synonym">Lycopodium complanatum</name>
    <dbReference type="NCBI Taxonomy" id="34168"/>
    <lineage>
        <taxon>Eukaryota</taxon>
        <taxon>Viridiplantae</taxon>
        <taxon>Streptophyta</taxon>
        <taxon>Embryophyta</taxon>
        <taxon>Tracheophyta</taxon>
        <taxon>Lycopodiopsida</taxon>
        <taxon>Lycopodiales</taxon>
        <taxon>Lycopodiaceae</taxon>
        <taxon>Lycopodioideae</taxon>
        <taxon>Diphasiastrum</taxon>
    </lineage>
</organism>
<name>A0ACC2D3E7_DIPCM</name>
<sequence length="611" mass="67460">MKDEEKEPVPQADDKDIDKWAIGFAPVDRHGRPLTDLSSTGGWLAALFIFGTEATERMAYYGIAANYIVFLVSKFHLTFPEASTLTVNVLGTSLLTPLIGGFIADAYLGRYKTIAIFSSVYVIGLVLLTISATIPSLLPSQEGCTRIYSYLGLCMKASTRQTAFLYFGLYVVALGSGGIKPCVSSFGADQFDVSDPSEKKNLGMFFNFFYMMVAFGIFLSLTVIVYIQTYVGWGWGMGALALGMVTALIIFLLGTPLYRHKLPSGSPLTRIAQVIVAAIRKRGVKVPEDDRLLYEVYDKESAIIGSRKLRHTRFFRFLDRAAVEAEPEVQAGATKPPSPWRLCTVTQVEEFKSLIRLMPICASSIILNAAFIHIVSYSVQQGITMDRRLFKHFVVPAASVPVFASIATIILLPFYDKLYVPLLRRFTGHPRGTTFLQRIGIGLAISATAVTMAGFVERRRRQLAYSHNLVDNPIAIIPMSAFWLVFQYFVIGMGEIFASVGQLEFFYDQAPDGLRTLGTSFFALGSGIGNFVASLLVTIVNKATGSSHGHPWLSSNINTGHLDYYYWLLAVLSVINMIIFMIIAHRYEYKVDISKGQKAPISADVGYGDGN</sequence>
<proteinExistence type="predicted"/>
<evidence type="ECO:0000313" key="2">
    <source>
        <dbReference type="Proteomes" id="UP001162992"/>
    </source>
</evidence>
<accession>A0ACC2D3E7</accession>